<proteinExistence type="inferred from homology"/>
<dbReference type="FunFam" id="1.10.8.60:FF:000019">
    <property type="entry name" value="AFG3-like AAA ATPase 2"/>
    <property type="match status" value="1"/>
</dbReference>
<evidence type="ECO:0000259" key="18">
    <source>
        <dbReference type="Pfam" id="PF00004"/>
    </source>
</evidence>
<dbReference type="PANTHER" id="PTHR43655">
    <property type="entry name" value="ATP-DEPENDENT PROTEASE"/>
    <property type="match status" value="1"/>
</dbReference>
<comment type="similarity">
    <text evidence="16">Belongs to the AAA ATPase family.</text>
</comment>
<dbReference type="SUPFAM" id="SSF140990">
    <property type="entry name" value="FtsH protease domain-like"/>
    <property type="match status" value="1"/>
</dbReference>
<dbReference type="InterPro" id="IPR037219">
    <property type="entry name" value="Peptidase_M41-like"/>
</dbReference>
<keyword evidence="8" id="KW-0479">Metal-binding</keyword>
<comment type="subcellular location">
    <subcellularLocation>
        <location evidence="3">Membrane</location>
    </subcellularLocation>
    <subcellularLocation>
        <location evidence="2">Mitochondrion</location>
    </subcellularLocation>
</comment>
<keyword evidence="6" id="KW-0645">Protease</keyword>
<evidence type="ECO:0000256" key="14">
    <source>
        <dbReference type="ARBA" id="ARBA00023049"/>
    </source>
</evidence>
<gene>
    <name evidence="21" type="ORF">MENT_LOCUS29235</name>
</gene>
<evidence type="ECO:0000259" key="19">
    <source>
        <dbReference type="Pfam" id="PF01434"/>
    </source>
</evidence>
<feature type="region of interest" description="Disordered" evidence="17">
    <location>
        <begin position="365"/>
        <end position="408"/>
    </location>
</feature>
<dbReference type="InterPro" id="IPR050928">
    <property type="entry name" value="ATP-dep_Zn_Metalloprotease"/>
</dbReference>
<accession>A0A6V7VR23</accession>
<dbReference type="OrthoDB" id="1413014at2759"/>
<evidence type="ECO:0000256" key="6">
    <source>
        <dbReference type="ARBA" id="ARBA00022670"/>
    </source>
</evidence>
<comment type="caution">
    <text evidence="21">The sequence shown here is derived from an EMBL/GenBank/DDBJ whole genome shotgun (WGS) entry which is preliminary data.</text>
</comment>
<name>A0A6V7VR23_MELEN</name>
<evidence type="ECO:0000256" key="11">
    <source>
        <dbReference type="ARBA" id="ARBA00022833"/>
    </source>
</evidence>
<dbReference type="EMBL" id="CAJEWN010000296">
    <property type="protein sequence ID" value="CAD2177363.1"/>
    <property type="molecule type" value="Genomic_DNA"/>
</dbReference>
<dbReference type="PROSITE" id="PS00674">
    <property type="entry name" value="AAA"/>
    <property type="match status" value="1"/>
</dbReference>
<reference evidence="21 22" key="1">
    <citation type="submission" date="2020-08" db="EMBL/GenBank/DDBJ databases">
        <authorList>
            <person name="Koutsovoulos G."/>
            <person name="Danchin GJ E."/>
        </authorList>
    </citation>
    <scope>NUCLEOTIDE SEQUENCE [LARGE SCALE GENOMIC DNA]</scope>
</reference>
<evidence type="ECO:0000313" key="21">
    <source>
        <dbReference type="EMBL" id="CAD2177363.1"/>
    </source>
</evidence>
<dbReference type="Gene3D" id="1.20.58.760">
    <property type="entry name" value="Peptidase M41"/>
    <property type="match status" value="1"/>
</dbReference>
<keyword evidence="13" id="KW-1133">Transmembrane helix</keyword>
<evidence type="ECO:0000256" key="3">
    <source>
        <dbReference type="ARBA" id="ARBA00004370"/>
    </source>
</evidence>
<protein>
    <submittedName>
        <fullName evidence="21">Uncharacterized protein</fullName>
    </submittedName>
</protein>
<keyword evidence="11" id="KW-0862">Zinc</keyword>
<dbReference type="InterPro" id="IPR041569">
    <property type="entry name" value="AAA_lid_3"/>
</dbReference>
<evidence type="ECO:0000256" key="8">
    <source>
        <dbReference type="ARBA" id="ARBA00022723"/>
    </source>
</evidence>
<dbReference type="Gene3D" id="1.10.8.60">
    <property type="match status" value="1"/>
</dbReference>
<evidence type="ECO:0000256" key="10">
    <source>
        <dbReference type="ARBA" id="ARBA00022801"/>
    </source>
</evidence>
<keyword evidence="14" id="KW-0482">Metalloprotease</keyword>
<dbReference type="GO" id="GO:0004222">
    <property type="term" value="F:metalloendopeptidase activity"/>
    <property type="evidence" value="ECO:0007669"/>
    <property type="project" value="InterPro"/>
</dbReference>
<evidence type="ECO:0000256" key="7">
    <source>
        <dbReference type="ARBA" id="ARBA00022692"/>
    </source>
</evidence>
<dbReference type="Proteomes" id="UP000580250">
    <property type="component" value="Unassembled WGS sequence"/>
</dbReference>
<dbReference type="GO" id="GO:0004176">
    <property type="term" value="F:ATP-dependent peptidase activity"/>
    <property type="evidence" value="ECO:0007669"/>
    <property type="project" value="InterPro"/>
</dbReference>
<evidence type="ECO:0000256" key="1">
    <source>
        <dbReference type="ARBA" id="ARBA00001947"/>
    </source>
</evidence>
<dbReference type="GO" id="GO:0016887">
    <property type="term" value="F:ATP hydrolysis activity"/>
    <property type="evidence" value="ECO:0007669"/>
    <property type="project" value="InterPro"/>
</dbReference>
<dbReference type="GO" id="GO:0005524">
    <property type="term" value="F:ATP binding"/>
    <property type="evidence" value="ECO:0007669"/>
    <property type="project" value="UniProtKB-KW"/>
</dbReference>
<dbReference type="GO" id="GO:0005745">
    <property type="term" value="C:m-AAA complex"/>
    <property type="evidence" value="ECO:0007669"/>
    <property type="project" value="TreeGrafter"/>
</dbReference>
<dbReference type="InterPro" id="IPR000642">
    <property type="entry name" value="Peptidase_M41"/>
</dbReference>
<evidence type="ECO:0000256" key="17">
    <source>
        <dbReference type="SAM" id="MobiDB-lite"/>
    </source>
</evidence>
<dbReference type="Pfam" id="PF01434">
    <property type="entry name" value="Peptidase_M41"/>
    <property type="match status" value="1"/>
</dbReference>
<dbReference type="SUPFAM" id="SSF52540">
    <property type="entry name" value="P-loop containing nucleoside triphosphate hydrolases"/>
    <property type="match status" value="1"/>
</dbReference>
<keyword evidence="15" id="KW-0472">Membrane</keyword>
<feature type="domain" description="AAA ATPase AAA+ lid" evidence="20">
    <location>
        <begin position="117"/>
        <end position="156"/>
    </location>
</feature>
<dbReference type="Pfam" id="PF17862">
    <property type="entry name" value="AAA_lid_3"/>
    <property type="match status" value="1"/>
</dbReference>
<evidence type="ECO:0000256" key="12">
    <source>
        <dbReference type="ARBA" id="ARBA00022840"/>
    </source>
</evidence>
<keyword evidence="9 16" id="KW-0547">Nucleotide-binding</keyword>
<dbReference type="InterPro" id="IPR027417">
    <property type="entry name" value="P-loop_NTPase"/>
</dbReference>
<keyword evidence="12 16" id="KW-0067">ATP-binding</keyword>
<sequence length="408" mass="45528">MFEMARKKSPCILFIDEIDAIGKKRGGRSSIGGHSEQENTLNQLLVEMDGFSTEEANVVVIAATNRSDVLDPALMRPGRFDRQIFIPVPDIKGRASIFRVHLKPIKTSLDKVELSRKLAAHTPGFSGADVANVCNEAALIAARDAHDEVTAKDFEKAIERVVAGMEKKSQVLQPDEKRQSPTTKVFSTGHAVAGWFLEFADPLLKVSIIPRGKGLGYAQYMPKDQYLYSKEQLLDRICMTLGGRVSEEIFFGRITTGAQDDLQKIVKFGMSEKVDPISFDTSQPGEMAFDKPYSEATAQLIDQEVRDMVGNALRRTRDLLMSKVDLIEKVALRLLEKEVIAREDMIELLGPRPFPEKHTYEEFVAGTGGMDEDTSLPKGLESWNKEMETDEKKSGNKKEEEEKAANKN</sequence>
<dbReference type="InterPro" id="IPR003960">
    <property type="entry name" value="ATPase_AAA_CS"/>
</dbReference>
<comment type="similarity">
    <text evidence="5">In the N-terminal section; belongs to the AAA ATPase family.</text>
</comment>
<dbReference type="Gene3D" id="3.40.50.300">
    <property type="entry name" value="P-loop containing nucleotide triphosphate hydrolases"/>
    <property type="match status" value="1"/>
</dbReference>
<evidence type="ECO:0000256" key="16">
    <source>
        <dbReference type="RuleBase" id="RU003651"/>
    </source>
</evidence>
<evidence type="ECO:0000256" key="5">
    <source>
        <dbReference type="ARBA" id="ARBA00010550"/>
    </source>
</evidence>
<dbReference type="GO" id="GO:0034982">
    <property type="term" value="P:mitochondrial protein processing"/>
    <property type="evidence" value="ECO:0007669"/>
    <property type="project" value="TreeGrafter"/>
</dbReference>
<dbReference type="InterPro" id="IPR003959">
    <property type="entry name" value="ATPase_AAA_core"/>
</dbReference>
<evidence type="ECO:0000256" key="2">
    <source>
        <dbReference type="ARBA" id="ARBA00004173"/>
    </source>
</evidence>
<evidence type="ECO:0000313" key="22">
    <source>
        <dbReference type="Proteomes" id="UP000580250"/>
    </source>
</evidence>
<dbReference type="GO" id="GO:0046872">
    <property type="term" value="F:metal ion binding"/>
    <property type="evidence" value="ECO:0007669"/>
    <property type="project" value="UniProtKB-KW"/>
</dbReference>
<evidence type="ECO:0000256" key="13">
    <source>
        <dbReference type="ARBA" id="ARBA00022989"/>
    </source>
</evidence>
<evidence type="ECO:0000256" key="15">
    <source>
        <dbReference type="ARBA" id="ARBA00023136"/>
    </source>
</evidence>
<comment type="similarity">
    <text evidence="4">In the C-terminal section; belongs to the peptidase M41 family.</text>
</comment>
<dbReference type="Pfam" id="PF00004">
    <property type="entry name" value="AAA"/>
    <property type="match status" value="1"/>
</dbReference>
<feature type="domain" description="ATPase AAA-type core" evidence="18">
    <location>
        <begin position="1"/>
        <end position="87"/>
    </location>
</feature>
<keyword evidence="10" id="KW-0378">Hydrolase</keyword>
<feature type="domain" description="Peptidase M41" evidence="19">
    <location>
        <begin position="186"/>
        <end position="347"/>
    </location>
</feature>
<keyword evidence="7" id="KW-0812">Transmembrane</keyword>
<feature type="compositionally biased region" description="Basic and acidic residues" evidence="17">
    <location>
        <begin position="383"/>
        <end position="408"/>
    </location>
</feature>
<dbReference type="PANTHER" id="PTHR43655:SF2">
    <property type="entry name" value="AFG3 LIKE MATRIX AAA PEPTIDASE SUBUNIT 2, ISOFORM A"/>
    <property type="match status" value="1"/>
</dbReference>
<dbReference type="AlphaFoldDB" id="A0A6V7VR23"/>
<dbReference type="FunFam" id="1.20.58.760:FF:000003">
    <property type="entry name" value="AFG3-like AAA ATPase 2"/>
    <property type="match status" value="1"/>
</dbReference>
<evidence type="ECO:0000256" key="4">
    <source>
        <dbReference type="ARBA" id="ARBA00010044"/>
    </source>
</evidence>
<comment type="cofactor">
    <cofactor evidence="1">
        <name>Zn(2+)</name>
        <dbReference type="ChEBI" id="CHEBI:29105"/>
    </cofactor>
</comment>
<organism evidence="21 22">
    <name type="scientific">Meloidogyne enterolobii</name>
    <name type="common">Root-knot nematode worm</name>
    <name type="synonym">Meloidogyne mayaguensis</name>
    <dbReference type="NCBI Taxonomy" id="390850"/>
    <lineage>
        <taxon>Eukaryota</taxon>
        <taxon>Metazoa</taxon>
        <taxon>Ecdysozoa</taxon>
        <taxon>Nematoda</taxon>
        <taxon>Chromadorea</taxon>
        <taxon>Rhabditida</taxon>
        <taxon>Tylenchina</taxon>
        <taxon>Tylenchomorpha</taxon>
        <taxon>Tylenchoidea</taxon>
        <taxon>Meloidogynidae</taxon>
        <taxon>Meloidogyninae</taxon>
        <taxon>Meloidogyne</taxon>
    </lineage>
</organism>
<evidence type="ECO:0000256" key="9">
    <source>
        <dbReference type="ARBA" id="ARBA00022741"/>
    </source>
</evidence>
<evidence type="ECO:0000259" key="20">
    <source>
        <dbReference type="Pfam" id="PF17862"/>
    </source>
</evidence>